<evidence type="ECO:0000256" key="1">
    <source>
        <dbReference type="SAM" id="MobiDB-lite"/>
    </source>
</evidence>
<name>A0AAD5TTQ0_9FUNG</name>
<dbReference type="AlphaFoldDB" id="A0AAD5TTQ0"/>
<feature type="region of interest" description="Disordered" evidence="1">
    <location>
        <begin position="255"/>
        <end position="286"/>
    </location>
</feature>
<feature type="region of interest" description="Disordered" evidence="1">
    <location>
        <begin position="194"/>
        <end position="213"/>
    </location>
</feature>
<keyword evidence="3" id="KW-1185">Reference proteome</keyword>
<feature type="compositionally biased region" description="Polar residues" evidence="1">
    <location>
        <begin position="255"/>
        <end position="273"/>
    </location>
</feature>
<protein>
    <submittedName>
        <fullName evidence="2">Uncharacterized protein</fullName>
    </submittedName>
</protein>
<dbReference type="Proteomes" id="UP001211065">
    <property type="component" value="Unassembled WGS sequence"/>
</dbReference>
<feature type="region of interest" description="Disordered" evidence="1">
    <location>
        <begin position="322"/>
        <end position="346"/>
    </location>
</feature>
<proteinExistence type="predicted"/>
<evidence type="ECO:0000313" key="3">
    <source>
        <dbReference type="Proteomes" id="UP001211065"/>
    </source>
</evidence>
<feature type="region of interest" description="Disordered" evidence="1">
    <location>
        <begin position="77"/>
        <end position="110"/>
    </location>
</feature>
<gene>
    <name evidence="2" type="ORF">HK099_001392</name>
</gene>
<organism evidence="2 3">
    <name type="scientific">Clydaea vesicula</name>
    <dbReference type="NCBI Taxonomy" id="447962"/>
    <lineage>
        <taxon>Eukaryota</taxon>
        <taxon>Fungi</taxon>
        <taxon>Fungi incertae sedis</taxon>
        <taxon>Chytridiomycota</taxon>
        <taxon>Chytridiomycota incertae sedis</taxon>
        <taxon>Chytridiomycetes</taxon>
        <taxon>Lobulomycetales</taxon>
        <taxon>Lobulomycetaceae</taxon>
        <taxon>Clydaea</taxon>
    </lineage>
</organism>
<feature type="compositionally biased region" description="Polar residues" evidence="1">
    <location>
        <begin position="86"/>
        <end position="102"/>
    </location>
</feature>
<evidence type="ECO:0000313" key="2">
    <source>
        <dbReference type="EMBL" id="KAJ3203715.1"/>
    </source>
</evidence>
<reference evidence="2" key="1">
    <citation type="submission" date="2020-05" db="EMBL/GenBank/DDBJ databases">
        <title>Phylogenomic resolution of chytrid fungi.</title>
        <authorList>
            <person name="Stajich J.E."/>
            <person name="Amses K."/>
            <person name="Simmons R."/>
            <person name="Seto K."/>
            <person name="Myers J."/>
            <person name="Bonds A."/>
            <person name="Quandt C.A."/>
            <person name="Barry K."/>
            <person name="Liu P."/>
            <person name="Grigoriev I."/>
            <person name="Longcore J.E."/>
            <person name="James T.Y."/>
        </authorList>
    </citation>
    <scope>NUCLEOTIDE SEQUENCE</scope>
    <source>
        <strain evidence="2">JEL0476</strain>
    </source>
</reference>
<sequence length="346" mass="38584">MVKNISNGSNPNDFILIQIINAVGNFFNSRINSTGQDVLVQYALMGIDEILRKKSRKRAEEARKAELEEIDKNNLRSNREFDDSRSNYTVSVKTSRSPSGRQTAPPMGLKIGPTLPNVRLSILPIPDLKLGNYYPENSVVSNANYQYQNYPAFNVGGVHNSFPVEEATLYSQNKNYQNLNALHDYESNFAVQRFGDDTSNNQKNNTYANSMQPQLINHSASLRSPGRSVPYHSVKSNLSDLEQNNYYSNSSQALLEKQQSFPSSSSSDVQKITPSPPKLNNSISSNYNTNNSSAVAFYGQNDYQQLHQFNYGNVKGNNKLKSGSSSSLNYNSNASLDDFHSLSGQK</sequence>
<comment type="caution">
    <text evidence="2">The sequence shown here is derived from an EMBL/GenBank/DDBJ whole genome shotgun (WGS) entry which is preliminary data.</text>
</comment>
<feature type="compositionally biased region" description="Polar residues" evidence="1">
    <location>
        <begin position="197"/>
        <end position="213"/>
    </location>
</feature>
<dbReference type="EMBL" id="JADGJW010001389">
    <property type="protein sequence ID" value="KAJ3203715.1"/>
    <property type="molecule type" value="Genomic_DNA"/>
</dbReference>
<accession>A0AAD5TTQ0</accession>
<feature type="compositionally biased region" description="Low complexity" evidence="1">
    <location>
        <begin position="322"/>
        <end position="336"/>
    </location>
</feature>